<comment type="caution">
    <text evidence="1">The sequence shown here is derived from an EMBL/GenBank/DDBJ whole genome shotgun (WGS) entry which is preliminary data.</text>
</comment>
<protein>
    <submittedName>
        <fullName evidence="1">Uncharacterized protein</fullName>
    </submittedName>
</protein>
<reference evidence="1" key="1">
    <citation type="submission" date="2021-01" db="EMBL/GenBank/DDBJ databases">
        <authorList>
            <consortium name="Genoscope - CEA"/>
            <person name="William W."/>
        </authorList>
    </citation>
    <scope>NUCLEOTIDE SEQUENCE</scope>
</reference>
<evidence type="ECO:0000313" key="2">
    <source>
        <dbReference type="Proteomes" id="UP000689195"/>
    </source>
</evidence>
<proteinExistence type="predicted"/>
<dbReference type="AlphaFoldDB" id="A0A8S1UA52"/>
<dbReference type="EMBL" id="CAJJDO010000035">
    <property type="protein sequence ID" value="CAD8160579.1"/>
    <property type="molecule type" value="Genomic_DNA"/>
</dbReference>
<dbReference type="Proteomes" id="UP000689195">
    <property type="component" value="Unassembled WGS sequence"/>
</dbReference>
<sequence>MRKNIRTKKSYQAHKKSKIKCNYKGQGNQEIKKKNVGKPPNLNTTKIDNRNIWSSNIQIKNILYFLLKNGRHVSIHLAGAKRNSKNEKDEIKRMQKEELQKQIKQSQPLFEFLVNFSNNYLEQNSQKKKTKSRIVVFFFKDQNCKINKYENQHLENKQWYKLLREFYFLLDEQFYYELIQILEQLENKFSIEQITNYQIEKFLATKNLKDIQVIFKNLLIQIIKTGDDEDLNMNNLINSSSDEVFEIYKKKMCFYQIKVLEFISQLKYLFHDQQDFLNYETQGNYYVNLDLEDYYVQEEDIQSDPNVIN</sequence>
<organism evidence="1 2">
    <name type="scientific">Paramecium pentaurelia</name>
    <dbReference type="NCBI Taxonomy" id="43138"/>
    <lineage>
        <taxon>Eukaryota</taxon>
        <taxon>Sar</taxon>
        <taxon>Alveolata</taxon>
        <taxon>Ciliophora</taxon>
        <taxon>Intramacronucleata</taxon>
        <taxon>Oligohymenophorea</taxon>
        <taxon>Peniculida</taxon>
        <taxon>Parameciidae</taxon>
        <taxon>Paramecium</taxon>
    </lineage>
</organism>
<keyword evidence="2" id="KW-1185">Reference proteome</keyword>
<dbReference type="OrthoDB" id="305397at2759"/>
<evidence type="ECO:0000313" key="1">
    <source>
        <dbReference type="EMBL" id="CAD8160579.1"/>
    </source>
</evidence>
<accession>A0A8S1UA52</accession>
<name>A0A8S1UA52_9CILI</name>
<gene>
    <name evidence="1" type="ORF">PPENT_87.1.T0350057</name>
</gene>